<evidence type="ECO:0000256" key="13">
    <source>
        <dbReference type="ARBA" id="ARBA00032837"/>
    </source>
</evidence>
<feature type="binding site" evidence="17">
    <location>
        <position position="125"/>
    </location>
    <ligand>
        <name>Zn(2+)</name>
        <dbReference type="ChEBI" id="CHEBI:29105"/>
        <note>catalytic</note>
    </ligand>
</feature>
<evidence type="ECO:0000313" key="20">
    <source>
        <dbReference type="JaponicusDB" id="SJAG_01372"/>
    </source>
</evidence>
<sequence length="330" mass="36219">MSNVSSILHSGYHIPLTREWQSVRPLTKSALMYPIFISDKDDAKDVISSMPNQYRWGVNRLEELLDPLVKKGLRSVILFGVLEDSSKKDFRGSLADSPDGPVVRAIKLIRNRFPDLAVACDICLCEYTDHGHCGLLFKDGTINNTESVARIAEVSVNYALAGAQILAPSDCMDGRILAIKEGLIQNQLSHRVMLLSYAAKFASCFYGPFRDAADSAPAFGDRSCYQLPPASRGLARRAIQRDLREGADAIMVKPGTAFMDIIADAANLAPDVPIATYHVSGEFAMLHAAAKAGVFDLKRVVLEVMNGFMRAGCSIILTYFTPELLDWLSE</sequence>
<dbReference type="NCBIfam" id="NF006762">
    <property type="entry name" value="PRK09283.1"/>
    <property type="match status" value="1"/>
</dbReference>
<evidence type="ECO:0000313" key="19">
    <source>
        <dbReference type="EMBL" id="EEB06329.1"/>
    </source>
</evidence>
<dbReference type="PANTHER" id="PTHR11458">
    <property type="entry name" value="DELTA-AMINOLEVULINIC ACID DEHYDRATASE"/>
    <property type="match status" value="1"/>
</dbReference>
<feature type="binding site" evidence="16">
    <location>
        <position position="210"/>
    </location>
    <ligand>
        <name>5-aminolevulinate</name>
        <dbReference type="ChEBI" id="CHEBI:356416"/>
        <label>1</label>
    </ligand>
</feature>
<dbReference type="PIRSF" id="PIRSF001415">
    <property type="entry name" value="Porphbilin_synth"/>
    <property type="match status" value="1"/>
</dbReference>
<dbReference type="Pfam" id="PF00490">
    <property type="entry name" value="ALAD"/>
    <property type="match status" value="1"/>
</dbReference>
<evidence type="ECO:0000256" key="12">
    <source>
        <dbReference type="ARBA" id="ARBA00025628"/>
    </source>
</evidence>
<evidence type="ECO:0000256" key="11">
    <source>
        <dbReference type="ARBA" id="ARBA00023244"/>
    </source>
</evidence>
<dbReference type="Gene3D" id="3.20.20.70">
    <property type="entry name" value="Aldolase class I"/>
    <property type="match status" value="1"/>
</dbReference>
<dbReference type="FunFam" id="3.20.20.70:FF:000048">
    <property type="entry name" value="Delta-aminolevulinic acid dehydratase"/>
    <property type="match status" value="1"/>
</dbReference>
<dbReference type="PANTHER" id="PTHR11458:SF0">
    <property type="entry name" value="DELTA-AMINOLEVULINIC ACID DEHYDRATASE"/>
    <property type="match status" value="1"/>
</dbReference>
<dbReference type="GO" id="GO:0004655">
    <property type="term" value="F:porphobilinogen synthase activity"/>
    <property type="evidence" value="ECO:0000318"/>
    <property type="project" value="GO_Central"/>
</dbReference>
<evidence type="ECO:0000256" key="9">
    <source>
        <dbReference type="ARBA" id="ARBA00023133"/>
    </source>
</evidence>
<feature type="binding site" evidence="17">
    <location>
        <position position="123"/>
    </location>
    <ligand>
        <name>Zn(2+)</name>
        <dbReference type="ChEBI" id="CHEBI:29105"/>
        <note>catalytic</note>
    </ligand>
</feature>
<reference evidence="19 21" key="1">
    <citation type="journal article" date="2011" name="Science">
        <title>Comparative functional genomics of the fission yeasts.</title>
        <authorList>
            <person name="Rhind N."/>
            <person name="Chen Z."/>
            <person name="Yassour M."/>
            <person name="Thompson D.A."/>
            <person name="Haas B.J."/>
            <person name="Habib N."/>
            <person name="Wapinski I."/>
            <person name="Roy S."/>
            <person name="Lin M.F."/>
            <person name="Heiman D.I."/>
            <person name="Young S.K."/>
            <person name="Furuya K."/>
            <person name="Guo Y."/>
            <person name="Pidoux A."/>
            <person name="Chen H.M."/>
            <person name="Robbertse B."/>
            <person name="Goldberg J.M."/>
            <person name="Aoki K."/>
            <person name="Bayne E.H."/>
            <person name="Berlin A.M."/>
            <person name="Desjardins C.A."/>
            <person name="Dobbs E."/>
            <person name="Dukaj L."/>
            <person name="Fan L."/>
            <person name="FitzGerald M.G."/>
            <person name="French C."/>
            <person name="Gujja S."/>
            <person name="Hansen K."/>
            <person name="Keifenheim D."/>
            <person name="Levin J.Z."/>
            <person name="Mosher R.A."/>
            <person name="Mueller C.A."/>
            <person name="Pfiffner J."/>
            <person name="Priest M."/>
            <person name="Russ C."/>
            <person name="Smialowska A."/>
            <person name="Swoboda P."/>
            <person name="Sykes S.M."/>
            <person name="Vaughn M."/>
            <person name="Vengrova S."/>
            <person name="Yoder R."/>
            <person name="Zeng Q."/>
            <person name="Allshire R."/>
            <person name="Baulcombe D."/>
            <person name="Birren B.W."/>
            <person name="Brown W."/>
            <person name="Ekwall K."/>
            <person name="Kellis M."/>
            <person name="Leatherwood J."/>
            <person name="Levin H."/>
            <person name="Margalit H."/>
            <person name="Martienssen R."/>
            <person name="Nieduszynski C.A."/>
            <person name="Spatafora J.W."/>
            <person name="Friedman N."/>
            <person name="Dalgaard J.Z."/>
            <person name="Baumann P."/>
            <person name="Niki H."/>
            <person name="Regev A."/>
            <person name="Nusbaum C."/>
        </authorList>
    </citation>
    <scope>NUCLEOTIDE SEQUENCE [LARGE SCALE GENOMIC DNA]</scope>
    <source>
        <strain evidence="21">yFS275 / FY16936</strain>
    </source>
</reference>
<comment type="subunit">
    <text evidence="4">Homooctamer.</text>
</comment>
<feature type="binding site" evidence="17">
    <location>
        <position position="133"/>
    </location>
    <ligand>
        <name>Zn(2+)</name>
        <dbReference type="ChEBI" id="CHEBI:29105"/>
        <note>catalytic</note>
    </ligand>
</feature>
<dbReference type="GeneID" id="7048121"/>
<dbReference type="JaponicusDB" id="SJAG_01372">
    <property type="gene designation" value="hem2"/>
</dbReference>
<dbReference type="PRINTS" id="PR00144">
    <property type="entry name" value="DALDHYDRTASE"/>
</dbReference>
<evidence type="ECO:0000256" key="3">
    <source>
        <dbReference type="ARBA" id="ARBA00008055"/>
    </source>
</evidence>
<dbReference type="InterPro" id="IPR001731">
    <property type="entry name" value="ALAD"/>
</dbReference>
<keyword evidence="11" id="KW-0627">Porphyrin biosynthesis</keyword>
<dbReference type="CDD" id="cd04824">
    <property type="entry name" value="eu_ALAD_PBGS_cysteine_rich"/>
    <property type="match status" value="1"/>
</dbReference>
<dbReference type="InterPro" id="IPR013785">
    <property type="entry name" value="Aldolase_TIM"/>
</dbReference>
<dbReference type="EMBL" id="KE651168">
    <property type="protein sequence ID" value="EEB06329.1"/>
    <property type="molecule type" value="Genomic_DNA"/>
</dbReference>
<dbReference type="GO" id="GO:0008270">
    <property type="term" value="F:zinc ion binding"/>
    <property type="evidence" value="ECO:0000318"/>
    <property type="project" value="GO_Central"/>
</dbReference>
<gene>
    <name evidence="20" type="primary">hem2</name>
    <name evidence="19" type="ORF">SJAG_01372</name>
</gene>
<evidence type="ECO:0000256" key="1">
    <source>
        <dbReference type="ARBA" id="ARBA00001947"/>
    </source>
</evidence>
<evidence type="ECO:0000256" key="10">
    <source>
        <dbReference type="ARBA" id="ARBA00023239"/>
    </source>
</evidence>
<accession>B6JXR1</accession>
<name>B6JXR1_SCHJY</name>
<evidence type="ECO:0000256" key="18">
    <source>
        <dbReference type="RuleBase" id="RU004161"/>
    </source>
</evidence>
<dbReference type="SUPFAM" id="SSF51569">
    <property type="entry name" value="Aldolase"/>
    <property type="match status" value="1"/>
</dbReference>
<evidence type="ECO:0000256" key="2">
    <source>
        <dbReference type="ARBA" id="ARBA00004694"/>
    </source>
</evidence>
<comment type="function">
    <text evidence="12">Catalyzes an early step in the biosynthesis of tetrapyrroles. Binds two molecules of 5-aminolevulinate per subunit, each at a distinct site, and catalyzes their condensation to form porphobilinogen.</text>
</comment>
<evidence type="ECO:0000256" key="8">
    <source>
        <dbReference type="ARBA" id="ARBA00022833"/>
    </source>
</evidence>
<comment type="pathway">
    <text evidence="2">Porphyrin-containing compound metabolism; protoporphyrin-IX biosynthesis; coproporphyrinogen-III from 5-aminolevulinate: step 1/4.</text>
</comment>
<dbReference type="STRING" id="402676.B6JXR1"/>
<dbReference type="EC" id="4.2.1.24" evidence="5"/>
<evidence type="ECO:0000256" key="4">
    <source>
        <dbReference type="ARBA" id="ARBA00011823"/>
    </source>
</evidence>
<comment type="catalytic activity">
    <reaction evidence="14">
        <text>2 5-aminolevulinate = porphobilinogen + 2 H2O + H(+)</text>
        <dbReference type="Rhea" id="RHEA:24064"/>
        <dbReference type="ChEBI" id="CHEBI:15377"/>
        <dbReference type="ChEBI" id="CHEBI:15378"/>
        <dbReference type="ChEBI" id="CHEBI:58126"/>
        <dbReference type="ChEBI" id="CHEBI:356416"/>
        <dbReference type="EC" id="4.2.1.24"/>
    </reaction>
</comment>
<evidence type="ECO:0000256" key="7">
    <source>
        <dbReference type="ARBA" id="ARBA00022723"/>
    </source>
</evidence>
<feature type="active site" description="Schiff-base intermediate with substrate" evidence="15">
    <location>
        <position position="253"/>
    </location>
</feature>
<keyword evidence="10" id="KW-0456">Lyase</keyword>
<dbReference type="VEuPathDB" id="FungiDB:SJAG_01372"/>
<dbReference type="AlphaFoldDB" id="B6JXR1"/>
<evidence type="ECO:0000256" key="14">
    <source>
        <dbReference type="ARBA" id="ARBA00047651"/>
    </source>
</evidence>
<evidence type="ECO:0000256" key="16">
    <source>
        <dbReference type="PIRSR" id="PIRSR001415-2"/>
    </source>
</evidence>
<organism evidence="19 21">
    <name type="scientific">Schizosaccharomyces japonicus (strain yFS275 / FY16936)</name>
    <name type="common">Fission yeast</name>
    <dbReference type="NCBI Taxonomy" id="402676"/>
    <lineage>
        <taxon>Eukaryota</taxon>
        <taxon>Fungi</taxon>
        <taxon>Dikarya</taxon>
        <taxon>Ascomycota</taxon>
        <taxon>Taphrinomycotina</taxon>
        <taxon>Schizosaccharomycetes</taxon>
        <taxon>Schizosaccharomycetales</taxon>
        <taxon>Schizosaccharomycetaceae</taxon>
        <taxon>Schizosaccharomyces</taxon>
    </lineage>
</organism>
<dbReference type="SMART" id="SM01004">
    <property type="entry name" value="ALAD"/>
    <property type="match status" value="1"/>
</dbReference>
<comment type="similarity">
    <text evidence="3 18">Belongs to the ALAD family.</text>
</comment>
<dbReference type="GO" id="GO:0006782">
    <property type="term" value="P:protoporphyrinogen IX biosynthetic process"/>
    <property type="evidence" value="ECO:0007669"/>
    <property type="project" value="UniProtKB-UniPathway"/>
</dbReference>
<dbReference type="GO" id="GO:0005829">
    <property type="term" value="C:cytosol"/>
    <property type="evidence" value="ECO:0000318"/>
    <property type="project" value="GO_Central"/>
</dbReference>
<dbReference type="OrthoDB" id="1530at2759"/>
<proteinExistence type="inferred from homology"/>
<evidence type="ECO:0000256" key="6">
    <source>
        <dbReference type="ARBA" id="ARBA00020771"/>
    </source>
</evidence>
<keyword evidence="9" id="KW-0350">Heme biosynthesis</keyword>
<feature type="active site" description="Schiff-base intermediate with substrate" evidence="15">
    <location>
        <position position="200"/>
    </location>
</feature>
<evidence type="ECO:0000313" key="21">
    <source>
        <dbReference type="Proteomes" id="UP000001744"/>
    </source>
</evidence>
<feature type="binding site" evidence="16">
    <location>
        <position position="222"/>
    </location>
    <ligand>
        <name>5-aminolevulinate</name>
        <dbReference type="ChEBI" id="CHEBI:356416"/>
        <label>1</label>
    </ligand>
</feature>
<keyword evidence="21" id="KW-1185">Reference proteome</keyword>
<dbReference type="Proteomes" id="UP000001744">
    <property type="component" value="Unassembled WGS sequence"/>
</dbReference>
<dbReference type="eggNOG" id="KOG2794">
    <property type="taxonomic scope" value="Eukaryota"/>
</dbReference>
<comment type="cofactor">
    <cofactor evidence="1">
        <name>Zn(2+)</name>
        <dbReference type="ChEBI" id="CHEBI:29105"/>
    </cofactor>
</comment>
<keyword evidence="8 17" id="KW-0862">Zinc</keyword>
<evidence type="ECO:0000256" key="5">
    <source>
        <dbReference type="ARBA" id="ARBA00012053"/>
    </source>
</evidence>
<protein>
    <recommendedName>
        <fullName evidence="6">Delta-aminolevulinic acid dehydratase</fullName>
        <ecNumber evidence="5">4.2.1.24</ecNumber>
    </recommendedName>
    <alternativeName>
        <fullName evidence="13">Porphobilinogen synthase</fullName>
    </alternativeName>
</protein>
<evidence type="ECO:0000256" key="17">
    <source>
        <dbReference type="PIRSR" id="PIRSR001415-3"/>
    </source>
</evidence>
<dbReference type="GO" id="GO:0006783">
    <property type="term" value="P:heme biosynthetic process"/>
    <property type="evidence" value="ECO:0000318"/>
    <property type="project" value="GO_Central"/>
</dbReference>
<keyword evidence="7 17" id="KW-0479">Metal-binding</keyword>
<dbReference type="UniPathway" id="UPA00251">
    <property type="reaction ID" value="UER00318"/>
</dbReference>
<feature type="binding site" evidence="16">
    <location>
        <position position="280"/>
    </location>
    <ligand>
        <name>5-aminolevulinate</name>
        <dbReference type="ChEBI" id="CHEBI:356416"/>
        <label>2</label>
    </ligand>
</feature>
<dbReference type="HOGENOM" id="CLU_035731_0_1_1"/>
<feature type="binding site" evidence="16">
    <location>
        <position position="319"/>
    </location>
    <ligand>
        <name>5-aminolevulinate</name>
        <dbReference type="ChEBI" id="CHEBI:356416"/>
        <label>2</label>
    </ligand>
</feature>
<evidence type="ECO:0000256" key="15">
    <source>
        <dbReference type="PIRSR" id="PIRSR001415-1"/>
    </source>
</evidence>
<dbReference type="OMA" id="YQMDYAN"/>
<dbReference type="RefSeq" id="XP_002172622.1">
    <property type="nucleotide sequence ID" value="XM_002172586.1"/>
</dbReference>